<evidence type="ECO:0000313" key="2">
    <source>
        <dbReference type="EMBL" id="KAH0910907.1"/>
    </source>
</evidence>
<name>A0ABQ8C1F2_BRANA</name>
<dbReference type="InterPro" id="IPR000719">
    <property type="entry name" value="Prot_kinase_dom"/>
</dbReference>
<dbReference type="EMBL" id="JAGKQM010000009">
    <property type="protein sequence ID" value="KAH0910907.1"/>
    <property type="molecule type" value="Genomic_DNA"/>
</dbReference>
<proteinExistence type="predicted"/>
<protein>
    <recommendedName>
        <fullName evidence="1">Protein kinase domain-containing protein</fullName>
    </recommendedName>
</protein>
<keyword evidence="3" id="KW-1185">Reference proteome</keyword>
<evidence type="ECO:0000313" key="3">
    <source>
        <dbReference type="Proteomes" id="UP000824890"/>
    </source>
</evidence>
<dbReference type="SUPFAM" id="SSF56112">
    <property type="entry name" value="Protein kinase-like (PK-like)"/>
    <property type="match status" value="1"/>
</dbReference>
<dbReference type="Gene3D" id="1.10.510.10">
    <property type="entry name" value="Transferase(Phosphotransferase) domain 1"/>
    <property type="match status" value="1"/>
</dbReference>
<gene>
    <name evidence="2" type="ORF">HID58_034228</name>
</gene>
<reference evidence="2 3" key="1">
    <citation type="submission" date="2021-05" db="EMBL/GenBank/DDBJ databases">
        <title>Genome Assembly of Synthetic Allotetraploid Brassica napus Reveals Homoeologous Exchanges between Subgenomes.</title>
        <authorList>
            <person name="Davis J.T."/>
        </authorList>
    </citation>
    <scope>NUCLEOTIDE SEQUENCE [LARGE SCALE GENOMIC DNA]</scope>
    <source>
        <strain evidence="3">cv. Da-Ae</strain>
        <tissue evidence="2">Seedling</tissue>
    </source>
</reference>
<organism evidence="2 3">
    <name type="scientific">Brassica napus</name>
    <name type="common">Rape</name>
    <dbReference type="NCBI Taxonomy" id="3708"/>
    <lineage>
        <taxon>Eukaryota</taxon>
        <taxon>Viridiplantae</taxon>
        <taxon>Streptophyta</taxon>
        <taxon>Embryophyta</taxon>
        <taxon>Tracheophyta</taxon>
        <taxon>Spermatophyta</taxon>
        <taxon>Magnoliopsida</taxon>
        <taxon>eudicotyledons</taxon>
        <taxon>Gunneridae</taxon>
        <taxon>Pentapetalae</taxon>
        <taxon>rosids</taxon>
        <taxon>malvids</taxon>
        <taxon>Brassicales</taxon>
        <taxon>Brassicaceae</taxon>
        <taxon>Brassiceae</taxon>
        <taxon>Brassica</taxon>
    </lineage>
</organism>
<accession>A0ABQ8C1F2</accession>
<comment type="caution">
    <text evidence="2">The sequence shown here is derived from an EMBL/GenBank/DDBJ whole genome shotgun (WGS) entry which is preliminary data.</text>
</comment>
<evidence type="ECO:0000259" key="1">
    <source>
        <dbReference type="PROSITE" id="PS50011"/>
    </source>
</evidence>
<dbReference type="PROSITE" id="PS50011">
    <property type="entry name" value="PROTEIN_KINASE_DOM"/>
    <property type="match status" value="1"/>
</dbReference>
<dbReference type="InterPro" id="IPR011009">
    <property type="entry name" value="Kinase-like_dom_sf"/>
</dbReference>
<sequence length="150" mass="17352">MNNCFFCTSLCISSLEDHLFTIKDITQRFGALLSAIVVTFFTGSHDCSMRRWDRTEEPFFLEVNDPLLEALKLLLMQLKSLHFFIRPCLGHRHLLRSCSIRKLSDFGLVKDCSKGETSYVITRVMGTFGYAAPQYVSTDRDARRLSRKWD</sequence>
<feature type="domain" description="Protein kinase" evidence="1">
    <location>
        <begin position="1"/>
        <end position="150"/>
    </location>
</feature>
<dbReference type="Proteomes" id="UP000824890">
    <property type="component" value="Unassembled WGS sequence"/>
</dbReference>